<dbReference type="EMBL" id="CM023476">
    <property type="protein sequence ID" value="KAH7942293.1"/>
    <property type="molecule type" value="Genomic_DNA"/>
</dbReference>
<keyword evidence="2" id="KW-1185">Reference proteome</keyword>
<reference evidence="1" key="1">
    <citation type="submission" date="2020-05" db="EMBL/GenBank/DDBJ databases">
        <title>Large-scale comparative analyses of tick genomes elucidate their genetic diversity and vector capacities.</title>
        <authorList>
            <person name="Jia N."/>
            <person name="Wang J."/>
            <person name="Shi W."/>
            <person name="Du L."/>
            <person name="Sun Y."/>
            <person name="Zhan W."/>
            <person name="Jiang J."/>
            <person name="Wang Q."/>
            <person name="Zhang B."/>
            <person name="Ji P."/>
            <person name="Sakyi L.B."/>
            <person name="Cui X."/>
            <person name="Yuan T."/>
            <person name="Jiang B."/>
            <person name="Yang W."/>
            <person name="Lam T.T.-Y."/>
            <person name="Chang Q."/>
            <person name="Ding S."/>
            <person name="Wang X."/>
            <person name="Zhu J."/>
            <person name="Ruan X."/>
            <person name="Zhao L."/>
            <person name="Wei J."/>
            <person name="Que T."/>
            <person name="Du C."/>
            <person name="Cheng J."/>
            <person name="Dai P."/>
            <person name="Han X."/>
            <person name="Huang E."/>
            <person name="Gao Y."/>
            <person name="Liu J."/>
            <person name="Shao H."/>
            <person name="Ye R."/>
            <person name="Li L."/>
            <person name="Wei W."/>
            <person name="Wang X."/>
            <person name="Wang C."/>
            <person name="Yang T."/>
            <person name="Huo Q."/>
            <person name="Li W."/>
            <person name="Guo W."/>
            <person name="Chen H."/>
            <person name="Zhou L."/>
            <person name="Ni X."/>
            <person name="Tian J."/>
            <person name="Zhou Y."/>
            <person name="Sheng Y."/>
            <person name="Liu T."/>
            <person name="Pan Y."/>
            <person name="Xia L."/>
            <person name="Li J."/>
            <person name="Zhao F."/>
            <person name="Cao W."/>
        </authorList>
    </citation>
    <scope>NUCLEOTIDE SEQUENCE</scope>
    <source>
        <strain evidence="1">Dsil-2018</strain>
    </source>
</reference>
<name>A0ACB8CHR2_DERSI</name>
<evidence type="ECO:0000313" key="1">
    <source>
        <dbReference type="EMBL" id="KAH7942293.1"/>
    </source>
</evidence>
<comment type="caution">
    <text evidence="1">The sequence shown here is derived from an EMBL/GenBank/DDBJ whole genome shotgun (WGS) entry which is preliminary data.</text>
</comment>
<evidence type="ECO:0000313" key="2">
    <source>
        <dbReference type="Proteomes" id="UP000821865"/>
    </source>
</evidence>
<sequence length="457" mass="51784">MDDVNYSGDDFEQVPACTEEQPQQPKRGRGRPRKNATAVQTKTTRPRGRPRKQQQNETPREKRPVGRPRKFATNAERKAAYRARQVTEKERLKQQVLKQEAQARKAEEAAKEHSLQLAKKERQRQKPTAKRSLQLAKNRELQRQRQNEIAARRQARGAEVVARRRECEEQAELRRVQYVAATQLYQQKEFLDNPLDRKKEPASSCTHGKSTKPVQTEASWLFNSSVDVAVETPRSIHVCKSTQASLVAVKVHRWTETTDLVERKDSETYVQEFPAPHVRGMPRLTNLDQSPGVSTLYSHQVDGDRKKKPASCCTHGKSTKPVQTEASWLFNSSVDVAVETSRSIDMCKSTQASLVAVKVHRWTETRDLVESKDSDTHVQEIPAPHVRGMPRLTNMDQSPRVATLYSSQVDGVKLPTLGTCGSHRLSQDRLGYEEIRSSPPAALVRSLPSQHRQSSLG</sequence>
<dbReference type="Proteomes" id="UP000821865">
    <property type="component" value="Chromosome 7"/>
</dbReference>
<protein>
    <submittedName>
        <fullName evidence="1">Uncharacterized protein</fullName>
    </submittedName>
</protein>
<gene>
    <name evidence="1" type="ORF">HPB49_022674</name>
</gene>
<accession>A0ACB8CHR2</accession>
<organism evidence="1 2">
    <name type="scientific">Dermacentor silvarum</name>
    <name type="common">Tick</name>
    <dbReference type="NCBI Taxonomy" id="543639"/>
    <lineage>
        <taxon>Eukaryota</taxon>
        <taxon>Metazoa</taxon>
        <taxon>Ecdysozoa</taxon>
        <taxon>Arthropoda</taxon>
        <taxon>Chelicerata</taxon>
        <taxon>Arachnida</taxon>
        <taxon>Acari</taxon>
        <taxon>Parasitiformes</taxon>
        <taxon>Ixodida</taxon>
        <taxon>Ixodoidea</taxon>
        <taxon>Ixodidae</taxon>
        <taxon>Rhipicephalinae</taxon>
        <taxon>Dermacentor</taxon>
    </lineage>
</organism>
<proteinExistence type="predicted"/>